<dbReference type="Proteomes" id="UP001174867">
    <property type="component" value="Unassembled WGS sequence"/>
</dbReference>
<gene>
    <name evidence="1" type="ORF">Q0A17_04295</name>
</gene>
<evidence type="ECO:0000313" key="2">
    <source>
        <dbReference type="Proteomes" id="UP001174867"/>
    </source>
</evidence>
<keyword evidence="2" id="KW-1185">Reference proteome</keyword>
<dbReference type="RefSeq" id="WP_301697149.1">
    <property type="nucleotide sequence ID" value="NZ_JAUJYW010000002.1"/>
</dbReference>
<accession>A0ABT8PQP0</accession>
<protein>
    <submittedName>
        <fullName evidence="1">Uncharacterized protein</fullName>
    </submittedName>
</protein>
<sequence>MSATQAQHHINWFSQARLPGGMIEQSFGSRKKEKAFLTREDAFRILQMSKSQILKYDQSTTEMEMKTCDLFSMFHLLSRPEKRHLLKVIKNGADTKQKQFLHAIDMFRRVEKSEMWKPHYFLLQPHKELSLQVYGRAAAFSKSVLDELLRETEEKPTFSYNLEKMKTAMASDFSVVPASVKSFEDFDKWMLES</sequence>
<dbReference type="EMBL" id="JAUJYW010000002">
    <property type="protein sequence ID" value="MDN8598643.1"/>
    <property type="molecule type" value="Genomic_DNA"/>
</dbReference>
<reference evidence="1 2" key="1">
    <citation type="submission" date="2023-07" db="EMBL/GenBank/DDBJ databases">
        <title>Citrobacter selenititolerans sp. nov., isolated from seleniferous soil.</title>
        <authorList>
            <person name="Zhang S."/>
            <person name="Li K."/>
            <person name="Peng J."/>
            <person name="Wang H."/>
            <person name="Sun J."/>
            <person name="Guo Y."/>
        </authorList>
    </citation>
    <scope>NUCLEOTIDE SEQUENCE [LARGE SCALE GENOMIC DNA]</scope>
    <source>
        <strain evidence="1 2">S2-9</strain>
    </source>
</reference>
<comment type="caution">
    <text evidence="1">The sequence shown here is derived from an EMBL/GenBank/DDBJ whole genome shotgun (WGS) entry which is preliminary data.</text>
</comment>
<evidence type="ECO:0000313" key="1">
    <source>
        <dbReference type="EMBL" id="MDN8598643.1"/>
    </source>
</evidence>
<organism evidence="1 2">
    <name type="scientific">Citrobacter enshiensis</name>
    <dbReference type="NCBI Taxonomy" id="2971264"/>
    <lineage>
        <taxon>Bacteria</taxon>
        <taxon>Pseudomonadati</taxon>
        <taxon>Pseudomonadota</taxon>
        <taxon>Gammaproteobacteria</taxon>
        <taxon>Enterobacterales</taxon>
        <taxon>Enterobacteriaceae</taxon>
        <taxon>Citrobacter</taxon>
    </lineage>
</organism>
<name>A0ABT8PQP0_9ENTR</name>
<proteinExistence type="predicted"/>